<gene>
    <name evidence="10" type="ORF">CONPUDRAFT_123914</name>
</gene>
<sequence length="497" mass="54665">MPLNYSKWDALELSDDSDIEGHPNVDKRSLVRWKQRDIHEKREIRKARIAQLRAEIACNNVLAPRVSALLTALRAKHADGGEGAAMREWEGNLERLQTRPSDERPPTSAPGQPTYDAMMLSLLLQITEEAKAAKEVAKGDGFDIGAELVKGLEKHETGLGEHTRKLEKELKEEEAEQKKHITSDDIREGWESKYIPAKPEPKPVASVGDTKKTTKTTETTYETLNPVASSSSAPSSSTSPPSATAAATIDGADDLDDLPELTPALAQFARLPLWAYEPSYRYIQAHREVVVPGASDALLVEAFKAEGDGESKYAKQCVHQSLLLQYGEKLGRDGIQVFFRKMMQGDPRAVNVFVKDVEDTFAHLVQRVAASKVEASTEREQIQLVPQDPSQSITFNVPDGPPPEDLRLEGEGVEELDVEEVRKALQMRWDVFSGFPEELQGALTEGTLESVNGVLGEMDVEKAEEVVKLLDLSGIMSFVEGGIRDETGKGEGEDGEA</sequence>
<reference evidence="11" key="1">
    <citation type="journal article" date="2012" name="Science">
        <title>The Paleozoic origin of enzymatic lignin decomposition reconstructed from 31 fungal genomes.</title>
        <authorList>
            <person name="Floudas D."/>
            <person name="Binder M."/>
            <person name="Riley R."/>
            <person name="Barry K."/>
            <person name="Blanchette R.A."/>
            <person name="Henrissat B."/>
            <person name="Martinez A.T."/>
            <person name="Otillar R."/>
            <person name="Spatafora J.W."/>
            <person name="Yadav J.S."/>
            <person name="Aerts A."/>
            <person name="Benoit I."/>
            <person name="Boyd A."/>
            <person name="Carlson A."/>
            <person name="Copeland A."/>
            <person name="Coutinho P.M."/>
            <person name="de Vries R.P."/>
            <person name="Ferreira P."/>
            <person name="Findley K."/>
            <person name="Foster B."/>
            <person name="Gaskell J."/>
            <person name="Glotzer D."/>
            <person name="Gorecki P."/>
            <person name="Heitman J."/>
            <person name="Hesse C."/>
            <person name="Hori C."/>
            <person name="Igarashi K."/>
            <person name="Jurgens J.A."/>
            <person name="Kallen N."/>
            <person name="Kersten P."/>
            <person name="Kohler A."/>
            <person name="Kuees U."/>
            <person name="Kumar T.K.A."/>
            <person name="Kuo A."/>
            <person name="LaButti K."/>
            <person name="Larrondo L.F."/>
            <person name="Lindquist E."/>
            <person name="Ling A."/>
            <person name="Lombard V."/>
            <person name="Lucas S."/>
            <person name="Lundell T."/>
            <person name="Martin R."/>
            <person name="McLaughlin D.J."/>
            <person name="Morgenstern I."/>
            <person name="Morin E."/>
            <person name="Murat C."/>
            <person name="Nagy L.G."/>
            <person name="Nolan M."/>
            <person name="Ohm R.A."/>
            <person name="Patyshakuliyeva A."/>
            <person name="Rokas A."/>
            <person name="Ruiz-Duenas F.J."/>
            <person name="Sabat G."/>
            <person name="Salamov A."/>
            <person name="Samejima M."/>
            <person name="Schmutz J."/>
            <person name="Slot J.C."/>
            <person name="St John F."/>
            <person name="Stenlid J."/>
            <person name="Sun H."/>
            <person name="Sun S."/>
            <person name="Syed K."/>
            <person name="Tsang A."/>
            <person name="Wiebenga A."/>
            <person name="Young D."/>
            <person name="Pisabarro A."/>
            <person name="Eastwood D.C."/>
            <person name="Martin F."/>
            <person name="Cullen D."/>
            <person name="Grigoriev I.V."/>
            <person name="Hibbett D.S."/>
        </authorList>
    </citation>
    <scope>NUCLEOTIDE SEQUENCE [LARGE SCALE GENOMIC DNA]</scope>
    <source>
        <strain evidence="11">RWD-64-598 SS2</strain>
    </source>
</reference>
<comment type="subcellular location">
    <subcellularLocation>
        <location evidence="1">Cytoplasm</location>
    </subcellularLocation>
</comment>
<evidence type="ECO:0000256" key="3">
    <source>
        <dbReference type="ARBA" id="ARBA00022490"/>
    </source>
</evidence>
<evidence type="ECO:0000259" key="7">
    <source>
        <dbReference type="SMART" id="SM01069"/>
    </source>
</evidence>
<dbReference type="InterPro" id="IPR004918">
    <property type="entry name" value="Cdc37"/>
</dbReference>
<dbReference type="GO" id="GO:0031072">
    <property type="term" value="F:heat shock protein binding"/>
    <property type="evidence" value="ECO:0007669"/>
    <property type="project" value="TreeGrafter"/>
</dbReference>
<dbReference type="GO" id="GO:0006457">
    <property type="term" value="P:protein folding"/>
    <property type="evidence" value="ECO:0007669"/>
    <property type="project" value="TreeGrafter"/>
</dbReference>
<dbReference type="RefSeq" id="XP_007768467.1">
    <property type="nucleotide sequence ID" value="XM_007770277.1"/>
</dbReference>
<dbReference type="Gene3D" id="1.20.58.610">
    <property type="entry name" value="Cdc37, Hsp90 binding domain"/>
    <property type="match status" value="1"/>
</dbReference>
<dbReference type="GO" id="GO:0051082">
    <property type="term" value="F:unfolded protein binding"/>
    <property type="evidence" value="ECO:0007669"/>
    <property type="project" value="TreeGrafter"/>
</dbReference>
<dbReference type="SMART" id="SM01070">
    <property type="entry name" value="CDC37_M"/>
    <property type="match status" value="1"/>
</dbReference>
<feature type="region of interest" description="Disordered" evidence="6">
    <location>
        <begin position="155"/>
        <end position="247"/>
    </location>
</feature>
<keyword evidence="11" id="KW-1185">Reference proteome</keyword>
<dbReference type="KEGG" id="cput:CONPUDRAFT_123914"/>
<name>A0A5M3MPN7_CONPW</name>
<dbReference type="SMART" id="SM01071">
    <property type="entry name" value="CDC37_N"/>
    <property type="match status" value="1"/>
</dbReference>
<evidence type="ECO:0000256" key="6">
    <source>
        <dbReference type="SAM" id="MobiDB-lite"/>
    </source>
</evidence>
<dbReference type="Pfam" id="PF08564">
    <property type="entry name" value="CDC37_C"/>
    <property type="match status" value="1"/>
</dbReference>
<evidence type="ECO:0000256" key="1">
    <source>
        <dbReference type="ARBA" id="ARBA00004496"/>
    </source>
</evidence>
<organism evidence="10 11">
    <name type="scientific">Coniophora puteana (strain RWD-64-598)</name>
    <name type="common">Brown rot fungus</name>
    <dbReference type="NCBI Taxonomy" id="741705"/>
    <lineage>
        <taxon>Eukaryota</taxon>
        <taxon>Fungi</taxon>
        <taxon>Dikarya</taxon>
        <taxon>Basidiomycota</taxon>
        <taxon>Agaricomycotina</taxon>
        <taxon>Agaricomycetes</taxon>
        <taxon>Agaricomycetidae</taxon>
        <taxon>Boletales</taxon>
        <taxon>Coniophorineae</taxon>
        <taxon>Coniophoraceae</taxon>
        <taxon>Coniophora</taxon>
    </lineage>
</organism>
<feature type="compositionally biased region" description="Basic and acidic residues" evidence="6">
    <location>
        <begin position="95"/>
        <end position="105"/>
    </location>
</feature>
<dbReference type="Proteomes" id="UP000053558">
    <property type="component" value="Unassembled WGS sequence"/>
</dbReference>
<dbReference type="OMA" id="NYSKWDQ"/>
<dbReference type="Pfam" id="PF03234">
    <property type="entry name" value="CDC37_N"/>
    <property type="match status" value="1"/>
</dbReference>
<dbReference type="InterPro" id="IPR038189">
    <property type="entry name" value="Cdc37_Hsp90-bd_sf"/>
</dbReference>
<dbReference type="EMBL" id="JH711578">
    <property type="protein sequence ID" value="EIW81030.1"/>
    <property type="molecule type" value="Genomic_DNA"/>
</dbReference>
<evidence type="ECO:0000313" key="10">
    <source>
        <dbReference type="EMBL" id="EIW81030.1"/>
    </source>
</evidence>
<feature type="domain" description="Cdc37 N-terminal" evidence="9">
    <location>
        <begin position="2"/>
        <end position="193"/>
    </location>
</feature>
<dbReference type="OrthoDB" id="440202at2759"/>
<feature type="compositionally biased region" description="Low complexity" evidence="6">
    <location>
        <begin position="216"/>
        <end position="247"/>
    </location>
</feature>
<accession>A0A5M3MPN7</accession>
<evidence type="ECO:0000256" key="2">
    <source>
        <dbReference type="ARBA" id="ARBA00006222"/>
    </source>
</evidence>
<dbReference type="Pfam" id="PF08565">
    <property type="entry name" value="CDC37_M"/>
    <property type="match status" value="1"/>
</dbReference>
<protein>
    <recommendedName>
        <fullName evidence="5">Hsp90 chaperone protein kinase-targeting subunit</fullName>
    </recommendedName>
</protein>
<dbReference type="GO" id="GO:0050821">
    <property type="term" value="P:protein stabilization"/>
    <property type="evidence" value="ECO:0007669"/>
    <property type="project" value="TreeGrafter"/>
</dbReference>
<feature type="compositionally biased region" description="Basic and acidic residues" evidence="6">
    <location>
        <begin position="155"/>
        <end position="191"/>
    </location>
</feature>
<comment type="caution">
    <text evidence="10">The sequence shown here is derived from an EMBL/GenBank/DDBJ whole genome shotgun (WGS) entry which is preliminary data.</text>
</comment>
<dbReference type="PANTHER" id="PTHR12800">
    <property type="entry name" value="CDC37-RELATED"/>
    <property type="match status" value="1"/>
</dbReference>
<evidence type="ECO:0000259" key="9">
    <source>
        <dbReference type="SMART" id="SM01071"/>
    </source>
</evidence>
<dbReference type="InterPro" id="IPR013873">
    <property type="entry name" value="Cdc37_C"/>
</dbReference>
<dbReference type="GO" id="GO:0019901">
    <property type="term" value="F:protein kinase binding"/>
    <property type="evidence" value="ECO:0007669"/>
    <property type="project" value="InterPro"/>
</dbReference>
<dbReference type="InterPro" id="IPR013874">
    <property type="entry name" value="Cdc37_Hsp90-bd"/>
</dbReference>
<comment type="similarity">
    <text evidence="2">Belongs to the CDC37 family.</text>
</comment>
<feature type="domain" description="Cdc37 Hsp90 binding" evidence="8">
    <location>
        <begin position="192"/>
        <end position="379"/>
    </location>
</feature>
<feature type="domain" description="Cdc37 C-terminal" evidence="7">
    <location>
        <begin position="395"/>
        <end position="496"/>
    </location>
</feature>
<dbReference type="AlphaFoldDB" id="A0A5M3MPN7"/>
<dbReference type="InterPro" id="IPR013855">
    <property type="entry name" value="Cdc37_N_dom"/>
</dbReference>
<dbReference type="SMART" id="SM01069">
    <property type="entry name" value="CDC37_C"/>
    <property type="match status" value="1"/>
</dbReference>
<dbReference type="SUPFAM" id="SSF101391">
    <property type="entry name" value="Hsp90 co-chaperone CDC37"/>
    <property type="match status" value="1"/>
</dbReference>
<keyword evidence="4" id="KW-0143">Chaperone</keyword>
<evidence type="ECO:0000256" key="4">
    <source>
        <dbReference type="ARBA" id="ARBA00023186"/>
    </source>
</evidence>
<dbReference type="GeneID" id="19199793"/>
<proteinExistence type="inferred from homology"/>
<dbReference type="GO" id="GO:0005737">
    <property type="term" value="C:cytoplasm"/>
    <property type="evidence" value="ECO:0007669"/>
    <property type="project" value="UniProtKB-SubCell"/>
</dbReference>
<feature type="region of interest" description="Disordered" evidence="6">
    <location>
        <begin position="95"/>
        <end position="114"/>
    </location>
</feature>
<evidence type="ECO:0000256" key="5">
    <source>
        <dbReference type="ARBA" id="ARBA00031396"/>
    </source>
</evidence>
<evidence type="ECO:0000313" key="11">
    <source>
        <dbReference type="Proteomes" id="UP000053558"/>
    </source>
</evidence>
<dbReference type="PANTHER" id="PTHR12800:SF4">
    <property type="entry name" value="HSP90 CO-CHAPERONE CDC37"/>
    <property type="match status" value="1"/>
</dbReference>
<keyword evidence="3" id="KW-0963">Cytoplasm</keyword>
<evidence type="ECO:0000259" key="8">
    <source>
        <dbReference type="SMART" id="SM01070"/>
    </source>
</evidence>
<dbReference type="GO" id="GO:0051087">
    <property type="term" value="F:protein-folding chaperone binding"/>
    <property type="evidence" value="ECO:0007669"/>
    <property type="project" value="TreeGrafter"/>
</dbReference>